<dbReference type="OrthoDB" id="2443197at2759"/>
<reference evidence="2" key="1">
    <citation type="submission" date="2021-06" db="EMBL/GenBank/DDBJ databases">
        <authorList>
            <person name="Kallberg Y."/>
            <person name="Tangrot J."/>
            <person name="Rosling A."/>
        </authorList>
    </citation>
    <scope>NUCLEOTIDE SEQUENCE</scope>
    <source>
        <strain evidence="2">MA453B</strain>
    </source>
</reference>
<sequence>MDCDSPEAILEAIKIKVKSMGNQRNLLSQARKRATSICSSFDKTIKRNEIKNLLEIIEKKYNDDNNSSEDGQFCETGEKSPTFLSDDDNNADETGEKSPTFLSDDDSEIGEKSPTFLSNDDKNADENRTDDDLSLSAESLNLESSTSDLIPQTINSAEIEESIVESTENVDGKGNDDDPSLSTGSPRSSTSNSIPQTVNSDKNEESIVDSTQNIEAAIIDQTFETLAKESLVGNGEWIIGSGKVNVRESLKKWKSKKERLIMSNLGYYDIIDLTPGTNSDFIKSLSKSEYEEIKSFDLPELPNVNNDEIKELIVKIVKASDFRKAVNESFFSTRDDESKEFVWDFAYHLANSFDHGNDLLHPNMSERMYREIFLTPIIRSLFRKKNTDLDLFFGEVCLYASAEDADLKKDDAEDRNPGRKIDAVWATKPPKIEFAICEVSGPPNQRQHSHFFTDKIKIGKMLKIMLNRIVRVYGGNSSIFSLLKVYGLQVYDHNVIVYEMTVPFRELYVFREVIRSQLPTSRVNIAQMRQCEMILKSLNDLHEYVMESGLCTPPDKIKASLFVTEMTYTPGG</sequence>
<feature type="compositionally biased region" description="Low complexity" evidence="1">
    <location>
        <begin position="180"/>
        <end position="193"/>
    </location>
</feature>
<dbReference type="EMBL" id="CAJVPY010003532">
    <property type="protein sequence ID" value="CAG8594137.1"/>
    <property type="molecule type" value="Genomic_DNA"/>
</dbReference>
<gene>
    <name evidence="2" type="ORF">DERYTH_LOCUS7308</name>
</gene>
<name>A0A9N9CCJ8_9GLOM</name>
<organism evidence="2 3">
    <name type="scientific">Dentiscutata erythropus</name>
    <dbReference type="NCBI Taxonomy" id="1348616"/>
    <lineage>
        <taxon>Eukaryota</taxon>
        <taxon>Fungi</taxon>
        <taxon>Fungi incertae sedis</taxon>
        <taxon>Mucoromycota</taxon>
        <taxon>Glomeromycotina</taxon>
        <taxon>Glomeromycetes</taxon>
        <taxon>Diversisporales</taxon>
        <taxon>Gigasporaceae</taxon>
        <taxon>Dentiscutata</taxon>
    </lineage>
</organism>
<feature type="region of interest" description="Disordered" evidence="1">
    <location>
        <begin position="62"/>
        <end position="132"/>
    </location>
</feature>
<accession>A0A9N9CCJ8</accession>
<dbReference type="Proteomes" id="UP000789405">
    <property type="component" value="Unassembled WGS sequence"/>
</dbReference>
<evidence type="ECO:0000256" key="1">
    <source>
        <dbReference type="SAM" id="MobiDB-lite"/>
    </source>
</evidence>
<evidence type="ECO:0000313" key="2">
    <source>
        <dbReference type="EMBL" id="CAG8594137.1"/>
    </source>
</evidence>
<proteinExistence type="predicted"/>
<feature type="region of interest" description="Disordered" evidence="1">
    <location>
        <begin position="165"/>
        <end position="206"/>
    </location>
</feature>
<feature type="compositionally biased region" description="Basic and acidic residues" evidence="1">
    <location>
        <begin position="119"/>
        <end position="131"/>
    </location>
</feature>
<feature type="non-terminal residue" evidence="2">
    <location>
        <position position="572"/>
    </location>
</feature>
<evidence type="ECO:0000313" key="3">
    <source>
        <dbReference type="Proteomes" id="UP000789405"/>
    </source>
</evidence>
<dbReference type="AlphaFoldDB" id="A0A9N9CCJ8"/>
<comment type="caution">
    <text evidence="2">The sequence shown here is derived from an EMBL/GenBank/DDBJ whole genome shotgun (WGS) entry which is preliminary data.</text>
</comment>
<keyword evidence="3" id="KW-1185">Reference proteome</keyword>
<protein>
    <submittedName>
        <fullName evidence="2">4054_t:CDS:1</fullName>
    </submittedName>
</protein>